<comment type="caution">
    <text evidence="2">The sequence shown here is derived from an EMBL/GenBank/DDBJ whole genome shotgun (WGS) entry which is preliminary data.</text>
</comment>
<dbReference type="Proteomes" id="UP000235145">
    <property type="component" value="Unassembled WGS sequence"/>
</dbReference>
<gene>
    <name evidence="2" type="ORF">LSAT_V11C800408920</name>
</gene>
<dbReference type="Pfam" id="PF02721">
    <property type="entry name" value="DUF223"/>
    <property type="match status" value="1"/>
</dbReference>
<sequence>MDEHGNKIQETVSKRNIYRFKNALNDGMTFYIKSPNFAALKTGSFKLTPEDQKLTFVQETVVTECNDFSRYEFGFSFVDYQNILSLAPPQDTSIDVMGLVVVVAEIQRDHPDKSKHKLVINIQDAKGLQIRVYLWGDYAYKMQEYIHNNPHNCRIVVILQFGHINVLEVEVSLLYVVVRASYRPSVNTYFTSSKLFVNSDIDEIIHFNKSLYGDDGPYSSTNTFSIIPSNQLFEYDDFMVKNKLNVIAEVWELVKVFDVLLFVSI</sequence>
<proteinExistence type="predicted"/>
<dbReference type="SUPFAM" id="SSF50249">
    <property type="entry name" value="Nucleic acid-binding proteins"/>
    <property type="match status" value="1"/>
</dbReference>
<dbReference type="InterPro" id="IPR003871">
    <property type="entry name" value="RFA1B/D_OB_1st"/>
</dbReference>
<evidence type="ECO:0000313" key="3">
    <source>
        <dbReference type="Proteomes" id="UP000235145"/>
    </source>
</evidence>
<evidence type="ECO:0000313" key="2">
    <source>
        <dbReference type="EMBL" id="KAJ0191988.1"/>
    </source>
</evidence>
<name>A0A9R1US56_LACSA</name>
<dbReference type="InterPro" id="IPR012340">
    <property type="entry name" value="NA-bd_OB-fold"/>
</dbReference>
<reference evidence="2 3" key="1">
    <citation type="journal article" date="2017" name="Nat. Commun.">
        <title>Genome assembly with in vitro proximity ligation data and whole-genome triplication in lettuce.</title>
        <authorList>
            <person name="Reyes-Chin-Wo S."/>
            <person name="Wang Z."/>
            <person name="Yang X."/>
            <person name="Kozik A."/>
            <person name="Arikit S."/>
            <person name="Song C."/>
            <person name="Xia L."/>
            <person name="Froenicke L."/>
            <person name="Lavelle D.O."/>
            <person name="Truco M.J."/>
            <person name="Xia R."/>
            <person name="Zhu S."/>
            <person name="Xu C."/>
            <person name="Xu H."/>
            <person name="Xu X."/>
            <person name="Cox K."/>
            <person name="Korf I."/>
            <person name="Meyers B.C."/>
            <person name="Michelmore R.W."/>
        </authorList>
    </citation>
    <scope>NUCLEOTIDE SEQUENCE [LARGE SCALE GENOMIC DNA]</scope>
    <source>
        <strain evidence="3">cv. Salinas</strain>
        <tissue evidence="2">Seedlings</tissue>
    </source>
</reference>
<protein>
    <recommendedName>
        <fullName evidence="1">Replication protein A 70 kDa DNA-binding subunit B/D first OB fold domain-containing protein</fullName>
    </recommendedName>
</protein>
<feature type="domain" description="Replication protein A 70 kDa DNA-binding subunit B/D first OB fold" evidence="1">
    <location>
        <begin position="1"/>
        <end position="65"/>
    </location>
</feature>
<evidence type="ECO:0000259" key="1">
    <source>
        <dbReference type="Pfam" id="PF02721"/>
    </source>
</evidence>
<keyword evidence="3" id="KW-1185">Reference proteome</keyword>
<dbReference type="PANTHER" id="PTHR47165:SF4">
    <property type="entry name" value="OS03G0429900 PROTEIN"/>
    <property type="match status" value="1"/>
</dbReference>
<dbReference type="CDD" id="cd04481">
    <property type="entry name" value="RPA1_DBD_B_like"/>
    <property type="match status" value="1"/>
</dbReference>
<dbReference type="AlphaFoldDB" id="A0A9R1US56"/>
<dbReference type="EMBL" id="NBSK02000008">
    <property type="protein sequence ID" value="KAJ0191988.1"/>
    <property type="molecule type" value="Genomic_DNA"/>
</dbReference>
<dbReference type="Gene3D" id="2.40.50.140">
    <property type="entry name" value="Nucleic acid-binding proteins"/>
    <property type="match status" value="2"/>
</dbReference>
<dbReference type="PANTHER" id="PTHR47165">
    <property type="entry name" value="OS03G0429900 PROTEIN"/>
    <property type="match status" value="1"/>
</dbReference>
<organism evidence="2 3">
    <name type="scientific">Lactuca sativa</name>
    <name type="common">Garden lettuce</name>
    <dbReference type="NCBI Taxonomy" id="4236"/>
    <lineage>
        <taxon>Eukaryota</taxon>
        <taxon>Viridiplantae</taxon>
        <taxon>Streptophyta</taxon>
        <taxon>Embryophyta</taxon>
        <taxon>Tracheophyta</taxon>
        <taxon>Spermatophyta</taxon>
        <taxon>Magnoliopsida</taxon>
        <taxon>eudicotyledons</taxon>
        <taxon>Gunneridae</taxon>
        <taxon>Pentapetalae</taxon>
        <taxon>asterids</taxon>
        <taxon>campanulids</taxon>
        <taxon>Asterales</taxon>
        <taxon>Asteraceae</taxon>
        <taxon>Cichorioideae</taxon>
        <taxon>Cichorieae</taxon>
        <taxon>Lactucinae</taxon>
        <taxon>Lactuca</taxon>
    </lineage>
</organism>
<accession>A0A9R1US56</accession>